<comment type="catalytic activity">
    <reaction evidence="13 16">
        <text>[(1-&gt;4)-alpha-D-galacturonosyl methyl ester](n) + n H2O = [(1-&gt;4)-alpha-D-galacturonosyl](n) + n methanol + n H(+)</text>
        <dbReference type="Rhea" id="RHEA:22380"/>
        <dbReference type="Rhea" id="RHEA-COMP:14570"/>
        <dbReference type="Rhea" id="RHEA-COMP:14573"/>
        <dbReference type="ChEBI" id="CHEBI:15377"/>
        <dbReference type="ChEBI" id="CHEBI:15378"/>
        <dbReference type="ChEBI" id="CHEBI:17790"/>
        <dbReference type="ChEBI" id="CHEBI:140522"/>
        <dbReference type="ChEBI" id="CHEBI:140523"/>
        <dbReference type="EC" id="3.1.1.11"/>
    </reaction>
</comment>
<comment type="subcellular location">
    <subcellularLocation>
        <location evidence="1">Secreted</location>
        <location evidence="1">Cell wall</location>
    </subcellularLocation>
</comment>
<keyword evidence="17" id="KW-0472">Membrane</keyword>
<keyword evidence="6" id="KW-0134">Cell wall</keyword>
<evidence type="ECO:0000256" key="11">
    <source>
        <dbReference type="ARBA" id="ARBA00023180"/>
    </source>
</evidence>
<gene>
    <name evidence="19" type="ORF">C2S53_017709</name>
</gene>
<dbReference type="SUPFAM" id="SSF51126">
    <property type="entry name" value="Pectin lyase-like"/>
    <property type="match status" value="1"/>
</dbReference>
<organism evidence="19 20">
    <name type="scientific">Perilla frutescens var. hirtella</name>
    <name type="common">Perilla citriodora</name>
    <name type="synonym">Perilla setoyensis</name>
    <dbReference type="NCBI Taxonomy" id="608512"/>
    <lineage>
        <taxon>Eukaryota</taxon>
        <taxon>Viridiplantae</taxon>
        <taxon>Streptophyta</taxon>
        <taxon>Embryophyta</taxon>
        <taxon>Tracheophyta</taxon>
        <taxon>Spermatophyta</taxon>
        <taxon>Magnoliopsida</taxon>
        <taxon>eudicotyledons</taxon>
        <taxon>Gunneridae</taxon>
        <taxon>Pentapetalae</taxon>
        <taxon>asterids</taxon>
        <taxon>lamiids</taxon>
        <taxon>Lamiales</taxon>
        <taxon>Lamiaceae</taxon>
        <taxon>Nepetoideae</taxon>
        <taxon>Elsholtzieae</taxon>
        <taxon>Perilla</taxon>
    </lineage>
</organism>
<comment type="similarity">
    <text evidence="3">In the N-terminal section; belongs to the PMEI family.</text>
</comment>
<evidence type="ECO:0000259" key="18">
    <source>
        <dbReference type="SMART" id="SM00856"/>
    </source>
</evidence>
<dbReference type="Pfam" id="PF01095">
    <property type="entry name" value="Pectinesterase"/>
    <property type="match status" value="1"/>
</dbReference>
<keyword evidence="12" id="KW-0961">Cell wall biogenesis/degradation</keyword>
<keyword evidence="17" id="KW-1133">Transmembrane helix</keyword>
<evidence type="ECO:0000256" key="13">
    <source>
        <dbReference type="ARBA" id="ARBA00047928"/>
    </source>
</evidence>
<comment type="similarity">
    <text evidence="4">In the C-terminal section; belongs to the pectinesterase family.</text>
</comment>
<keyword evidence="7" id="KW-0964">Secreted</keyword>
<dbReference type="GO" id="GO:0042545">
    <property type="term" value="P:cell wall modification"/>
    <property type="evidence" value="ECO:0007669"/>
    <property type="project" value="UniProtKB-UniRule"/>
</dbReference>
<proteinExistence type="inferred from homology"/>
<dbReference type="Gene3D" id="1.20.140.40">
    <property type="entry name" value="Invertase/pectin methylesterase inhibitor family protein"/>
    <property type="match status" value="1"/>
</dbReference>
<accession>A0AAD4IS81</accession>
<dbReference type="SMART" id="SM00856">
    <property type="entry name" value="PMEI"/>
    <property type="match status" value="1"/>
</dbReference>
<evidence type="ECO:0000256" key="12">
    <source>
        <dbReference type="ARBA" id="ARBA00023316"/>
    </source>
</evidence>
<dbReference type="FunFam" id="2.160.20.10:FF:000001">
    <property type="entry name" value="Pectinesterase"/>
    <property type="match status" value="1"/>
</dbReference>
<dbReference type="InterPro" id="IPR012334">
    <property type="entry name" value="Pectin_lyas_fold"/>
</dbReference>
<dbReference type="InterPro" id="IPR006501">
    <property type="entry name" value="Pectinesterase_inhib_dom"/>
</dbReference>
<feature type="transmembrane region" description="Helical" evidence="17">
    <location>
        <begin position="12"/>
        <end position="32"/>
    </location>
</feature>
<dbReference type="InterPro" id="IPR011050">
    <property type="entry name" value="Pectin_lyase_fold/virulence"/>
</dbReference>
<dbReference type="CDD" id="cd15798">
    <property type="entry name" value="PMEI-like_3"/>
    <property type="match status" value="1"/>
</dbReference>
<dbReference type="FunFam" id="1.20.140.40:FF:000001">
    <property type="entry name" value="Pectinesterase"/>
    <property type="match status" value="1"/>
</dbReference>
<evidence type="ECO:0000256" key="17">
    <source>
        <dbReference type="SAM" id="Phobius"/>
    </source>
</evidence>
<evidence type="ECO:0000256" key="9">
    <source>
        <dbReference type="ARBA" id="ARBA00023085"/>
    </source>
</evidence>
<dbReference type="GO" id="GO:0004857">
    <property type="term" value="F:enzyme inhibitor activity"/>
    <property type="evidence" value="ECO:0007669"/>
    <property type="project" value="InterPro"/>
</dbReference>
<keyword evidence="8 16" id="KW-0378">Hydrolase</keyword>
<keyword evidence="11" id="KW-0325">Glycoprotein</keyword>
<keyword evidence="20" id="KW-1185">Reference proteome</keyword>
<sequence length="560" mass="59379">MGDSGTKKKVLVVAGLGSVLLVVAVIAGAILLSKKSGTISHGGGSVSATSKAVQFVCSPTDYKETCQKSLAGATTTDPKKLIEAAFDATVRNIGDVLKSSATLKQAATDPSTKGAFDVCDEVLQNAVDELKTSIDKVDIFDASKGKDFVADLRTLLAGVGDDQETCIDAFENTTGDTGEKMKSLLKTAKEMSSNGLAMVSDISSLLGALQLGKVSSGGSAGGRKLLSEEEIAWVDRRILQDAKSSLKPTMVVAKDGSGQFNTIAEALSTLPKKNNETAIVIYIKAGVYAETVVFPKKVNKVVVMGDGPEKTIITGKKSFAGGVKTYHTATVAVNADDFVAKDIAFENTAGSDGHQAVALRVSGDRAVFSNVRIDGYQDTLYAHKYRQYYSGCTISGTIDFIFGDALALFQDCTFVVRKPGPNQACMVTAEGRIDPRSPGAFVIQNSHITGEPALLTAKPAVKVYLGRPWKELSRTIIMQSNIDGIIDPTGWAPWVGTFAIDTCYYGEYENRGPGSKTEGRVTWKGIKKITPQIAQSWTGRAAFGNDTWITASGVPYVPTI</sequence>
<evidence type="ECO:0000256" key="6">
    <source>
        <dbReference type="ARBA" id="ARBA00022512"/>
    </source>
</evidence>
<evidence type="ECO:0000256" key="2">
    <source>
        <dbReference type="ARBA" id="ARBA00005184"/>
    </source>
</evidence>
<dbReference type="InterPro" id="IPR000070">
    <property type="entry name" value="Pectinesterase_cat"/>
</dbReference>
<comment type="function">
    <text evidence="14">Acts in the modification of cell walls via demethylesterification of cell wall pectin.</text>
</comment>
<dbReference type="Proteomes" id="UP001190926">
    <property type="component" value="Unassembled WGS sequence"/>
</dbReference>
<evidence type="ECO:0000256" key="7">
    <source>
        <dbReference type="ARBA" id="ARBA00022525"/>
    </source>
</evidence>
<protein>
    <recommendedName>
        <fullName evidence="5 16">Pectinesterase</fullName>
        <ecNumber evidence="5 16">3.1.1.11</ecNumber>
    </recommendedName>
</protein>
<evidence type="ECO:0000256" key="5">
    <source>
        <dbReference type="ARBA" id="ARBA00013229"/>
    </source>
</evidence>
<evidence type="ECO:0000256" key="16">
    <source>
        <dbReference type="RuleBase" id="RU000589"/>
    </source>
</evidence>
<dbReference type="InterPro" id="IPR035513">
    <property type="entry name" value="Invertase/methylesterase_inhib"/>
</dbReference>
<dbReference type="NCBIfam" id="TIGR01614">
    <property type="entry name" value="PME_inhib"/>
    <property type="match status" value="1"/>
</dbReference>
<feature type="domain" description="Pectinesterase inhibitor" evidence="18">
    <location>
        <begin position="48"/>
        <end position="198"/>
    </location>
</feature>
<dbReference type="GO" id="GO:0045490">
    <property type="term" value="P:pectin catabolic process"/>
    <property type="evidence" value="ECO:0007669"/>
    <property type="project" value="UniProtKB-UniRule"/>
</dbReference>
<evidence type="ECO:0000256" key="15">
    <source>
        <dbReference type="PROSITE-ProRule" id="PRU10040"/>
    </source>
</evidence>
<evidence type="ECO:0000256" key="3">
    <source>
        <dbReference type="ARBA" id="ARBA00006027"/>
    </source>
</evidence>
<evidence type="ECO:0000256" key="1">
    <source>
        <dbReference type="ARBA" id="ARBA00004191"/>
    </source>
</evidence>
<comment type="caution">
    <text evidence="19">The sequence shown here is derived from an EMBL/GenBank/DDBJ whole genome shotgun (WGS) entry which is preliminary data.</text>
</comment>
<evidence type="ECO:0000256" key="14">
    <source>
        <dbReference type="ARBA" id="ARBA00057335"/>
    </source>
</evidence>
<evidence type="ECO:0000256" key="10">
    <source>
        <dbReference type="ARBA" id="ARBA00023157"/>
    </source>
</evidence>
<name>A0AAD4IS81_PERFH</name>
<keyword evidence="17" id="KW-0812">Transmembrane</keyword>
<dbReference type="Gene3D" id="2.160.20.10">
    <property type="entry name" value="Single-stranded right-handed beta-helix, Pectin lyase-like"/>
    <property type="match status" value="1"/>
</dbReference>
<feature type="active site" evidence="15">
    <location>
        <position position="399"/>
    </location>
</feature>
<dbReference type="EMBL" id="SDAM02004199">
    <property type="protein sequence ID" value="KAH6820339.1"/>
    <property type="molecule type" value="Genomic_DNA"/>
</dbReference>
<dbReference type="PANTHER" id="PTHR31707">
    <property type="entry name" value="PECTINESTERASE"/>
    <property type="match status" value="1"/>
</dbReference>
<evidence type="ECO:0000256" key="8">
    <source>
        <dbReference type="ARBA" id="ARBA00022801"/>
    </source>
</evidence>
<reference evidence="19 20" key="1">
    <citation type="journal article" date="2021" name="Nat. Commun.">
        <title>Incipient diploidization of the medicinal plant Perilla within 10,000 years.</title>
        <authorList>
            <person name="Zhang Y."/>
            <person name="Shen Q."/>
            <person name="Leng L."/>
            <person name="Zhang D."/>
            <person name="Chen S."/>
            <person name="Shi Y."/>
            <person name="Ning Z."/>
            <person name="Chen S."/>
        </authorList>
    </citation>
    <scope>NUCLEOTIDE SEQUENCE [LARGE SCALE GENOMIC DNA]</scope>
    <source>
        <strain evidence="20">cv. PC099</strain>
    </source>
</reference>
<evidence type="ECO:0000256" key="4">
    <source>
        <dbReference type="ARBA" id="ARBA00007786"/>
    </source>
</evidence>
<evidence type="ECO:0000313" key="19">
    <source>
        <dbReference type="EMBL" id="KAH6820339.1"/>
    </source>
</evidence>
<dbReference type="AlphaFoldDB" id="A0AAD4IS81"/>
<evidence type="ECO:0000313" key="20">
    <source>
        <dbReference type="Proteomes" id="UP001190926"/>
    </source>
</evidence>
<dbReference type="EC" id="3.1.1.11" evidence="5 16"/>
<keyword evidence="9 16" id="KW-0063">Aspartyl esterase</keyword>
<comment type="pathway">
    <text evidence="2 16">Glycan metabolism; pectin degradation; 2-dehydro-3-deoxy-D-gluconate from pectin: step 1/5.</text>
</comment>
<dbReference type="PROSITE" id="PS00503">
    <property type="entry name" value="PECTINESTERASE_2"/>
    <property type="match status" value="1"/>
</dbReference>
<dbReference type="GO" id="GO:0030599">
    <property type="term" value="F:pectinesterase activity"/>
    <property type="evidence" value="ECO:0007669"/>
    <property type="project" value="UniProtKB-UniRule"/>
</dbReference>
<dbReference type="InterPro" id="IPR033131">
    <property type="entry name" value="Pectinesterase_Asp_AS"/>
</dbReference>
<keyword evidence="10" id="KW-1015">Disulfide bond</keyword>
<dbReference type="SUPFAM" id="SSF101148">
    <property type="entry name" value="Plant invertase/pectin methylesterase inhibitor"/>
    <property type="match status" value="1"/>
</dbReference>
<dbReference type="Pfam" id="PF04043">
    <property type="entry name" value="PMEI"/>
    <property type="match status" value="1"/>
</dbReference>